<comment type="caution">
    <text evidence="2">The sequence shown here is derived from an EMBL/GenBank/DDBJ whole genome shotgun (WGS) entry which is preliminary data.</text>
</comment>
<evidence type="ECO:0000256" key="1">
    <source>
        <dbReference type="SAM" id="MobiDB-lite"/>
    </source>
</evidence>
<feature type="region of interest" description="Disordered" evidence="1">
    <location>
        <begin position="372"/>
        <end position="401"/>
    </location>
</feature>
<feature type="region of interest" description="Disordered" evidence="1">
    <location>
        <begin position="327"/>
        <end position="354"/>
    </location>
</feature>
<dbReference type="EMBL" id="JAVHJL010000002">
    <property type="protein sequence ID" value="KAK6509666.1"/>
    <property type="molecule type" value="Genomic_DNA"/>
</dbReference>
<keyword evidence="3" id="KW-1185">Reference proteome</keyword>
<sequence>MRVFSGKLVASVLLAIHIKFGWVYSEKVIIPLRPSWRLFRAENKAYVDAISANFAYLAENQETRCPNHFPRDPRRPPEGPARSSLQVLMSALSAAHTLLRRLHADMVESARANPNEIPNILRSLRVTGFNSLQDLNAAVERLKGFVIQFVQTGLKINTFLEKTINVPMRLQGENEILKWLYAAQLIKAPEGTIPNVWRVIHAIELDIGKKDEFIASVEDMGTLLRTAANVWADQATAWSGSLALPAETNTILIDEGPWGRRSLVSVMTTVGAYFRCWLTPVESIARDLRKLKLPAEFQDNLQLQSRPETNVMTGEVAGWDWEQGTDAFPGLLRQDRPSGPSTQTDISDSGDGQVRINPSDLTVNFINFNPDAPMVEEPPNNAAQGGLAQGQGSPSSVFSASGDVGQIEEVGEVEELNFLAVNNQPQMEEEVDEDGGQFIGYE</sequence>
<proteinExistence type="predicted"/>
<name>A0AAV9WJG0_9PEZI</name>
<feature type="compositionally biased region" description="Low complexity" evidence="1">
    <location>
        <begin position="382"/>
        <end position="392"/>
    </location>
</feature>
<evidence type="ECO:0000313" key="3">
    <source>
        <dbReference type="Proteomes" id="UP001370758"/>
    </source>
</evidence>
<dbReference type="AlphaFoldDB" id="A0AAV9WJG0"/>
<reference evidence="2 3" key="1">
    <citation type="submission" date="2023-08" db="EMBL/GenBank/DDBJ databases">
        <authorList>
            <person name="Palmer J.M."/>
        </authorList>
    </citation>
    <scope>NUCLEOTIDE SEQUENCE [LARGE SCALE GENOMIC DNA]</scope>
    <source>
        <strain evidence="2 3">TWF481</strain>
    </source>
</reference>
<dbReference type="Proteomes" id="UP001370758">
    <property type="component" value="Unassembled WGS sequence"/>
</dbReference>
<gene>
    <name evidence="2" type="ORF">TWF481_004397</name>
</gene>
<feature type="region of interest" description="Disordered" evidence="1">
    <location>
        <begin position="423"/>
        <end position="442"/>
    </location>
</feature>
<organism evidence="2 3">
    <name type="scientific">Arthrobotrys musiformis</name>
    <dbReference type="NCBI Taxonomy" id="47236"/>
    <lineage>
        <taxon>Eukaryota</taxon>
        <taxon>Fungi</taxon>
        <taxon>Dikarya</taxon>
        <taxon>Ascomycota</taxon>
        <taxon>Pezizomycotina</taxon>
        <taxon>Orbiliomycetes</taxon>
        <taxon>Orbiliales</taxon>
        <taxon>Orbiliaceae</taxon>
        <taxon>Arthrobotrys</taxon>
    </lineage>
</organism>
<accession>A0AAV9WJG0</accession>
<protein>
    <submittedName>
        <fullName evidence="2">Uncharacterized protein</fullName>
    </submittedName>
</protein>
<evidence type="ECO:0000313" key="2">
    <source>
        <dbReference type="EMBL" id="KAK6509666.1"/>
    </source>
</evidence>